<evidence type="ECO:0000256" key="4">
    <source>
        <dbReference type="ARBA" id="ARBA00023128"/>
    </source>
</evidence>
<name>A0A7S6U9Q4_9STRA</name>
<comment type="subcellular location">
    <subcellularLocation>
        <location evidence="1">Mitochondrion membrane</location>
    </subcellularLocation>
</comment>
<keyword evidence="5 7" id="KW-0472">Membrane</keyword>
<evidence type="ECO:0000256" key="2">
    <source>
        <dbReference type="ARBA" id="ARBA00022692"/>
    </source>
</evidence>
<evidence type="ECO:0000256" key="5">
    <source>
        <dbReference type="ARBA" id="ARBA00023136"/>
    </source>
</evidence>
<accession>A0A7S6U9Q4</accession>
<dbReference type="Pfam" id="PF02326">
    <property type="entry name" value="YMF19"/>
    <property type="match status" value="1"/>
</dbReference>
<evidence type="ECO:0000256" key="6">
    <source>
        <dbReference type="ARBA" id="ARBA00023310"/>
    </source>
</evidence>
<evidence type="ECO:0000256" key="1">
    <source>
        <dbReference type="ARBA" id="ARBA00004325"/>
    </source>
</evidence>
<dbReference type="InterPro" id="IPR003319">
    <property type="entry name" value="YMF19-like_N"/>
</dbReference>
<dbReference type="GO" id="GO:0031966">
    <property type="term" value="C:mitochondrial membrane"/>
    <property type="evidence" value="ECO:0007669"/>
    <property type="project" value="UniProtKB-SubCell"/>
</dbReference>
<evidence type="ECO:0000256" key="3">
    <source>
        <dbReference type="ARBA" id="ARBA00022989"/>
    </source>
</evidence>
<evidence type="ECO:0000313" key="9">
    <source>
        <dbReference type="EMBL" id="QOW07433.1"/>
    </source>
</evidence>
<evidence type="ECO:0000259" key="8">
    <source>
        <dbReference type="Pfam" id="PF02326"/>
    </source>
</evidence>
<feature type="transmembrane region" description="Helical" evidence="7">
    <location>
        <begin position="6"/>
        <end position="27"/>
    </location>
</feature>
<dbReference type="GO" id="GO:0006754">
    <property type="term" value="P:ATP biosynthetic process"/>
    <property type="evidence" value="ECO:0007669"/>
    <property type="project" value="UniProtKB-KW"/>
</dbReference>
<keyword evidence="6" id="KW-0066">ATP synthesis</keyword>
<organism evidence="9">
    <name type="scientific">Labyrinthula sp</name>
    <dbReference type="NCBI Taxonomy" id="1678526"/>
    <lineage>
        <taxon>Eukaryota</taxon>
        <taxon>Sar</taxon>
        <taxon>Stramenopiles</taxon>
        <taxon>Bigyra</taxon>
        <taxon>Labyrinthulomycetes</taxon>
        <taxon>Labyrinthulida</taxon>
        <taxon>Labyrinthulaceae</taxon>
        <taxon>Labyrinthula</taxon>
    </lineage>
</organism>
<keyword evidence="2 7" id="KW-0812">Transmembrane</keyword>
<keyword evidence="3 7" id="KW-1133">Transmembrane helix</keyword>
<gene>
    <name evidence="9" type="primary">atp8</name>
</gene>
<proteinExistence type="predicted"/>
<feature type="domain" description="ATP synthase YMF19-like N-terminal" evidence="8">
    <location>
        <begin position="3"/>
        <end position="51"/>
    </location>
</feature>
<dbReference type="AlphaFoldDB" id="A0A7S6U9Q4"/>
<protein>
    <submittedName>
        <fullName evidence="9">ATP synthase F0 subunit 8</fullName>
    </submittedName>
</protein>
<sequence length="114" mass="12216">MAQLDIGSYQAQVLWLLVVVTVLYVVVEKSIVPGMSRTLKARGKKLKKGVEEGEMEEEGSVLGGVYGGIVGGGVKGVMWKVREGEEELERGCELGGGDEFVGYDEGVKLVRRGG</sequence>
<geneLocation type="mitochondrion" evidence="9"/>
<keyword evidence="4 9" id="KW-0496">Mitochondrion</keyword>
<evidence type="ECO:0000256" key="7">
    <source>
        <dbReference type="SAM" id="Phobius"/>
    </source>
</evidence>
<reference evidence="9" key="1">
    <citation type="journal article" date="2020" name="bioRxiv">
        <title>First genome of Labyrinthula, an opportunistic seagrass pathogen, reveals novel insight into marine protist phylogeny, ecology and CAZyme cell-wall degradation.</title>
        <authorList>
            <person name="Tan M.H."/>
            <person name="Loke S."/>
            <person name="Croft L.J."/>
            <person name="Gleason F.H."/>
            <person name="Lange L."/>
            <person name="Pilgaard B."/>
            <person name="Trevathan-Tackett S.M."/>
        </authorList>
    </citation>
    <scope>NUCLEOTIDE SEQUENCE</scope>
    <source>
        <strain evidence="9">SR_Ha_C</strain>
    </source>
</reference>
<dbReference type="EMBL" id="MT267870">
    <property type="protein sequence ID" value="QOW07433.1"/>
    <property type="molecule type" value="Genomic_DNA"/>
</dbReference>